<protein>
    <recommendedName>
        <fullName evidence="1">Tetracyclin repressor-like MT0489/Rv0472c C-terminal domain-containing protein</fullName>
    </recommendedName>
</protein>
<dbReference type="Proteomes" id="UP000294844">
    <property type="component" value="Unassembled WGS sequence"/>
</dbReference>
<comment type="caution">
    <text evidence="2">The sequence shown here is derived from an EMBL/GenBank/DDBJ whole genome shotgun (WGS) entry which is preliminary data.</text>
</comment>
<evidence type="ECO:0000313" key="4">
    <source>
        <dbReference type="Proteomes" id="UP000294844"/>
    </source>
</evidence>
<dbReference type="EMBL" id="PECK01000002">
    <property type="protein sequence ID" value="TDZ97359.1"/>
    <property type="molecule type" value="Genomic_DNA"/>
</dbReference>
<evidence type="ECO:0000313" key="5">
    <source>
        <dbReference type="Proteomes" id="UP000295685"/>
    </source>
</evidence>
<evidence type="ECO:0000313" key="2">
    <source>
        <dbReference type="EMBL" id="TDZ97359.1"/>
    </source>
</evidence>
<dbReference type="Pfam" id="PF19344">
    <property type="entry name" value="TetR_C_32"/>
    <property type="match status" value="1"/>
</dbReference>
<gene>
    <name evidence="3" type="ORF">CCUG60883_04123</name>
    <name evidence="2" type="ORF">CCUG60885_00903</name>
</gene>
<proteinExistence type="predicted"/>
<reference evidence="4 5" key="1">
    <citation type="journal article" date="2019" name="Sci. Rep.">
        <title>Extended insight into the Mycobacterium chelonae-abscessus complex through whole genome sequencing of Mycobacterium salmoniphilum outbreak and Mycobacterium salmoniphilum-like strains.</title>
        <authorList>
            <person name="Behra P.R.K."/>
            <person name="Das S."/>
            <person name="Pettersson B.M.F."/>
            <person name="Shirreff L."/>
            <person name="DuCote T."/>
            <person name="Jacobsson K.G."/>
            <person name="Ennis D.G."/>
            <person name="Kirsebom L.A."/>
        </authorList>
    </citation>
    <scope>NUCLEOTIDE SEQUENCE [LARGE SCALE GENOMIC DNA]</scope>
    <source>
        <strain evidence="3 4">CCUG 60883</strain>
        <strain evidence="2 5">CCUG 60885</strain>
    </source>
</reference>
<accession>A0A4R8SJU7</accession>
<organism evidence="2 5">
    <name type="scientific">Mycobacteroides salmoniphilum</name>
    <dbReference type="NCBI Taxonomy" id="404941"/>
    <lineage>
        <taxon>Bacteria</taxon>
        <taxon>Bacillati</taxon>
        <taxon>Actinomycetota</taxon>
        <taxon>Actinomycetes</taxon>
        <taxon>Mycobacteriales</taxon>
        <taxon>Mycobacteriaceae</taxon>
        <taxon>Mycobacteroides</taxon>
    </lineage>
</organism>
<sequence length="172" mass="18937">MGLGEVAKQAGFVRSVVYAIFPSRAALLTELSRRHAVQILLNVARSVPPEATDRQRLAAFIDSLCQWIETEPELYRALGAQAFVDDDAHGIFEELAESTETLLTVNLSTLDAKTDAAGPWSRAMIGAVAAATAWWRRTGAMPRTELVEHLTYMCWEGGARLPLFGDRNFAED</sequence>
<dbReference type="InterPro" id="IPR036271">
    <property type="entry name" value="Tet_transcr_reg_TetR-rel_C_sf"/>
</dbReference>
<evidence type="ECO:0000313" key="3">
    <source>
        <dbReference type="EMBL" id="TEA01589.1"/>
    </source>
</evidence>
<keyword evidence="4" id="KW-1185">Reference proteome</keyword>
<dbReference type="EMBL" id="PECM01000010">
    <property type="protein sequence ID" value="TEA01589.1"/>
    <property type="molecule type" value="Genomic_DNA"/>
</dbReference>
<feature type="domain" description="Tetracyclin repressor-like MT0489/Rv0472c C-terminal" evidence="1">
    <location>
        <begin position="50"/>
        <end position="156"/>
    </location>
</feature>
<dbReference type="InterPro" id="IPR045823">
    <property type="entry name" value="TetR_C_32"/>
</dbReference>
<evidence type="ECO:0000259" key="1">
    <source>
        <dbReference type="Pfam" id="PF19344"/>
    </source>
</evidence>
<dbReference type="Gene3D" id="1.10.357.10">
    <property type="entry name" value="Tetracycline Repressor, domain 2"/>
    <property type="match status" value="1"/>
</dbReference>
<dbReference type="SUPFAM" id="SSF48498">
    <property type="entry name" value="Tetracyclin repressor-like, C-terminal domain"/>
    <property type="match status" value="1"/>
</dbReference>
<dbReference type="Proteomes" id="UP000295685">
    <property type="component" value="Unassembled WGS sequence"/>
</dbReference>
<name>A0A4R8SJU7_9MYCO</name>
<dbReference type="AlphaFoldDB" id="A0A4R8SJU7"/>